<evidence type="ECO:0000313" key="12">
    <source>
        <dbReference type="EMBL" id="GMI45777.1"/>
    </source>
</evidence>
<evidence type="ECO:0000256" key="7">
    <source>
        <dbReference type="ARBA" id="ARBA00023136"/>
    </source>
</evidence>
<keyword evidence="7 10" id="KW-0472">Membrane</keyword>
<dbReference type="Gene3D" id="3.30.460.20">
    <property type="entry name" value="CorA soluble domain-like"/>
    <property type="match status" value="1"/>
</dbReference>
<dbReference type="GO" id="GO:0050897">
    <property type="term" value="F:cobalt ion binding"/>
    <property type="evidence" value="ECO:0007669"/>
    <property type="project" value="TreeGrafter"/>
</dbReference>
<comment type="similarity">
    <text evidence="2">Belongs to the CorA metal ion transporter (MIT) (TC 1.A.35) family.</text>
</comment>
<dbReference type="Gene3D" id="1.20.58.340">
    <property type="entry name" value="Magnesium transport protein CorA, transmembrane region"/>
    <property type="match status" value="2"/>
</dbReference>
<dbReference type="Pfam" id="PF01544">
    <property type="entry name" value="CorA"/>
    <property type="match status" value="1"/>
</dbReference>
<evidence type="ECO:0000256" key="10">
    <source>
        <dbReference type="SAM" id="Phobius"/>
    </source>
</evidence>
<dbReference type="SUPFAM" id="SSF144083">
    <property type="entry name" value="Magnesium transport protein CorA, transmembrane region"/>
    <property type="match status" value="1"/>
</dbReference>
<dbReference type="InterPro" id="IPR002523">
    <property type="entry name" value="MgTranspt_CorA/ZnTranspt_ZntB"/>
</dbReference>
<evidence type="ECO:0000259" key="11">
    <source>
        <dbReference type="PROSITE" id="PS50222"/>
    </source>
</evidence>
<keyword evidence="8" id="KW-0175">Coiled coil</keyword>
<feature type="transmembrane region" description="Helical" evidence="10">
    <location>
        <begin position="636"/>
        <end position="658"/>
    </location>
</feature>
<feature type="coiled-coil region" evidence="8">
    <location>
        <begin position="561"/>
        <end position="588"/>
    </location>
</feature>
<keyword evidence="5 10" id="KW-0812">Transmembrane</keyword>
<accession>A0A9W7LDM3</accession>
<name>A0A9W7LDM3_9STRA</name>
<reference evidence="13" key="1">
    <citation type="journal article" date="2023" name="Commun. Biol.">
        <title>Genome analysis of Parmales, the sister group of diatoms, reveals the evolutionary specialization of diatoms from phago-mixotrophs to photoautotrophs.</title>
        <authorList>
            <person name="Ban H."/>
            <person name="Sato S."/>
            <person name="Yoshikawa S."/>
            <person name="Yamada K."/>
            <person name="Nakamura Y."/>
            <person name="Ichinomiya M."/>
            <person name="Sato N."/>
            <person name="Blanc-Mathieu R."/>
            <person name="Endo H."/>
            <person name="Kuwata A."/>
            <person name="Ogata H."/>
        </authorList>
    </citation>
    <scope>NUCLEOTIDE SEQUENCE [LARGE SCALE GENOMIC DNA]</scope>
</reference>
<organism evidence="12 13">
    <name type="scientific">Triparma columacea</name>
    <dbReference type="NCBI Taxonomy" id="722753"/>
    <lineage>
        <taxon>Eukaryota</taxon>
        <taxon>Sar</taxon>
        <taxon>Stramenopiles</taxon>
        <taxon>Ochrophyta</taxon>
        <taxon>Bolidophyceae</taxon>
        <taxon>Parmales</taxon>
        <taxon>Triparmaceae</taxon>
        <taxon>Triparma</taxon>
    </lineage>
</organism>
<evidence type="ECO:0000256" key="2">
    <source>
        <dbReference type="ARBA" id="ARBA00009765"/>
    </source>
</evidence>
<dbReference type="AlphaFoldDB" id="A0A9W7LDM3"/>
<dbReference type="InterPro" id="IPR018247">
    <property type="entry name" value="EF_Hand_1_Ca_BS"/>
</dbReference>
<evidence type="ECO:0000313" key="13">
    <source>
        <dbReference type="Proteomes" id="UP001165065"/>
    </source>
</evidence>
<dbReference type="PANTHER" id="PTHR46494">
    <property type="entry name" value="CORA FAMILY METAL ION TRANSPORTER (EUROFUNG)"/>
    <property type="match status" value="1"/>
</dbReference>
<dbReference type="GO" id="GO:0015087">
    <property type="term" value="F:cobalt ion transmembrane transporter activity"/>
    <property type="evidence" value="ECO:0007669"/>
    <property type="project" value="TreeGrafter"/>
</dbReference>
<evidence type="ECO:0000256" key="6">
    <source>
        <dbReference type="ARBA" id="ARBA00022989"/>
    </source>
</evidence>
<dbReference type="Proteomes" id="UP001165065">
    <property type="component" value="Unassembled WGS sequence"/>
</dbReference>
<evidence type="ECO:0000256" key="5">
    <source>
        <dbReference type="ARBA" id="ARBA00022692"/>
    </source>
</evidence>
<dbReference type="GO" id="GO:0000287">
    <property type="term" value="F:magnesium ion binding"/>
    <property type="evidence" value="ECO:0007669"/>
    <property type="project" value="TreeGrafter"/>
</dbReference>
<keyword evidence="13" id="KW-1185">Reference proteome</keyword>
<protein>
    <recommendedName>
        <fullName evidence="11">EF-hand domain-containing protein</fullName>
    </recommendedName>
</protein>
<proteinExistence type="inferred from homology"/>
<dbReference type="InterPro" id="IPR045861">
    <property type="entry name" value="CorA_cytoplasmic_dom"/>
</dbReference>
<evidence type="ECO:0000256" key="9">
    <source>
        <dbReference type="SAM" id="MobiDB-lite"/>
    </source>
</evidence>
<gene>
    <name evidence="12" type="ORF">TrCOL_g9288</name>
</gene>
<keyword evidence="6 10" id="KW-1133">Transmembrane helix</keyword>
<sequence>MFDASDMHLERSFKAYDKDGDNTLDVAELLQGLLTGSGFHFFDYPTPFVRVLGLLSEKVLDDNQAKELSGTDGLKKRQTFFKEWGISYVLYRDLVTKLKFHVLFHPEIVKKMFKKTRFTRLMAQSPAIRFLRKLEMKKKSEANHSEKIQRMLTRNESNFDDQETENLFEGVSGKEWVKYLVSLDLIFTDVNTIQDQVGESSVADLNRATHDMGVVVSVQDYSIDSLFSKRHINKDFDALRDFMSTGDRPKGTKVRWINAEQCDALTILRVAAMQKVHPLATKDIMEPFRQPVKITEFGSHFLTILPCIRLSRKAKTSLARYKKILVLRSELKAARRLKRSGIVREGVNWLKTLIESGEDSIKALPRPVLNCDVESSRAVVLMASESADTLITFSTLWMRRKEIASAEDLDSDSDSDSDDEDGFESDSDDDADAMDEAQIGHDLVGTFSRQHKFLKKDFSFIRCGDANYLLCSILRSLAGDIRPIVDIYRIQLELMQDSLSHKNSARGDKSGFLRKVHWLQREIEWVERKVKPLKRIVRHLIDDERIGSEISHYFEDIEDDVATCQDDLKNLMDMIATLKAEYDNYHDRRVNELLSVLTFATVCILPAQFLTGLYGMNFVDENGDPAMPELKWDKGYMVFWIVSAITMLGSFIYFKYVWRVL</sequence>
<dbReference type="EMBL" id="BRYA01000264">
    <property type="protein sequence ID" value="GMI45777.1"/>
    <property type="molecule type" value="Genomic_DNA"/>
</dbReference>
<dbReference type="GO" id="GO:0005509">
    <property type="term" value="F:calcium ion binding"/>
    <property type="evidence" value="ECO:0007669"/>
    <property type="project" value="InterPro"/>
</dbReference>
<dbReference type="InterPro" id="IPR045863">
    <property type="entry name" value="CorA_TM1_TM2"/>
</dbReference>
<dbReference type="SUPFAM" id="SSF143865">
    <property type="entry name" value="CorA soluble domain-like"/>
    <property type="match status" value="1"/>
</dbReference>
<comment type="caution">
    <text evidence="12">The sequence shown here is derived from an EMBL/GenBank/DDBJ whole genome shotgun (WGS) entry which is preliminary data.</text>
</comment>
<keyword evidence="3" id="KW-0813">Transport</keyword>
<comment type="subcellular location">
    <subcellularLocation>
        <location evidence="1">Cell membrane</location>
        <topology evidence="1">Multi-pass membrane protein</topology>
    </subcellularLocation>
</comment>
<evidence type="ECO:0000256" key="3">
    <source>
        <dbReference type="ARBA" id="ARBA00022448"/>
    </source>
</evidence>
<evidence type="ECO:0000256" key="8">
    <source>
        <dbReference type="SAM" id="Coils"/>
    </source>
</evidence>
<evidence type="ECO:0000256" key="4">
    <source>
        <dbReference type="ARBA" id="ARBA00022475"/>
    </source>
</evidence>
<dbReference type="PANTHER" id="PTHR46494:SF1">
    <property type="entry name" value="CORA FAMILY METAL ION TRANSPORTER (EUROFUNG)"/>
    <property type="match status" value="1"/>
</dbReference>
<dbReference type="InterPro" id="IPR002048">
    <property type="entry name" value="EF_hand_dom"/>
</dbReference>
<dbReference type="OrthoDB" id="190338at2759"/>
<keyword evidence="4" id="KW-1003">Cell membrane</keyword>
<dbReference type="PROSITE" id="PS50222">
    <property type="entry name" value="EF_HAND_2"/>
    <property type="match status" value="1"/>
</dbReference>
<feature type="region of interest" description="Disordered" evidence="9">
    <location>
        <begin position="407"/>
        <end position="431"/>
    </location>
</feature>
<dbReference type="GO" id="GO:0005886">
    <property type="term" value="C:plasma membrane"/>
    <property type="evidence" value="ECO:0007669"/>
    <property type="project" value="UniProtKB-SubCell"/>
</dbReference>
<feature type="domain" description="EF-hand" evidence="11">
    <location>
        <begin position="4"/>
        <end position="39"/>
    </location>
</feature>
<dbReference type="GO" id="GO:0015095">
    <property type="term" value="F:magnesium ion transmembrane transporter activity"/>
    <property type="evidence" value="ECO:0007669"/>
    <property type="project" value="TreeGrafter"/>
</dbReference>
<dbReference type="PROSITE" id="PS00018">
    <property type="entry name" value="EF_HAND_1"/>
    <property type="match status" value="1"/>
</dbReference>
<feature type="transmembrane region" description="Helical" evidence="10">
    <location>
        <begin position="593"/>
        <end position="616"/>
    </location>
</feature>
<evidence type="ECO:0000256" key="1">
    <source>
        <dbReference type="ARBA" id="ARBA00004651"/>
    </source>
</evidence>